<dbReference type="FunFam" id="1.25.40.340:FF:000002">
    <property type="entry name" value="Dihydroxyacetone kinase, L subunit"/>
    <property type="match status" value="1"/>
</dbReference>
<evidence type="ECO:0000313" key="5">
    <source>
        <dbReference type="Proteomes" id="UP000295447"/>
    </source>
</evidence>
<comment type="caution">
    <text evidence="4">The sequence shown here is derived from an EMBL/GenBank/DDBJ whole genome shotgun (WGS) entry which is preliminary data.</text>
</comment>
<dbReference type="SMART" id="SM01120">
    <property type="entry name" value="Dak2"/>
    <property type="match status" value="1"/>
</dbReference>
<dbReference type="PANTHER" id="PTHR28629">
    <property type="entry name" value="TRIOKINASE/FMN CYCLASE"/>
    <property type="match status" value="1"/>
</dbReference>
<evidence type="ECO:0000259" key="3">
    <source>
        <dbReference type="PROSITE" id="PS51480"/>
    </source>
</evidence>
<dbReference type="GO" id="GO:0019563">
    <property type="term" value="P:glycerol catabolic process"/>
    <property type="evidence" value="ECO:0007669"/>
    <property type="project" value="TreeGrafter"/>
</dbReference>
<evidence type="ECO:0000256" key="1">
    <source>
        <dbReference type="ARBA" id="ARBA00022679"/>
    </source>
</evidence>
<gene>
    <name evidence="4" type="ORF">EV650_6943</name>
</gene>
<dbReference type="EMBL" id="SODF01000003">
    <property type="protein sequence ID" value="TDW15461.1"/>
    <property type="molecule type" value="Genomic_DNA"/>
</dbReference>
<dbReference type="InterPro" id="IPR036117">
    <property type="entry name" value="DhaL_dom_sf"/>
</dbReference>
<dbReference type="NCBIfam" id="TIGR02365">
    <property type="entry name" value="dha_L_ycgS"/>
    <property type="match status" value="1"/>
</dbReference>
<dbReference type="OrthoDB" id="9800291at2"/>
<dbReference type="GO" id="GO:0005829">
    <property type="term" value="C:cytosol"/>
    <property type="evidence" value="ECO:0007669"/>
    <property type="project" value="TreeGrafter"/>
</dbReference>
<keyword evidence="2 4" id="KW-0418">Kinase</keyword>
<dbReference type="InterPro" id="IPR004007">
    <property type="entry name" value="DhaL_dom"/>
</dbReference>
<organism evidence="4 5">
    <name type="scientific">Kribbella kalugense</name>
    <dbReference type="NCBI Taxonomy" id="2512221"/>
    <lineage>
        <taxon>Bacteria</taxon>
        <taxon>Bacillati</taxon>
        <taxon>Actinomycetota</taxon>
        <taxon>Actinomycetes</taxon>
        <taxon>Propionibacteriales</taxon>
        <taxon>Kribbellaceae</taxon>
        <taxon>Kribbella</taxon>
    </lineage>
</organism>
<evidence type="ECO:0000256" key="2">
    <source>
        <dbReference type="ARBA" id="ARBA00022777"/>
    </source>
</evidence>
<dbReference type="Proteomes" id="UP000295447">
    <property type="component" value="Unassembled WGS sequence"/>
</dbReference>
<dbReference type="GO" id="GO:0004371">
    <property type="term" value="F:glycerone kinase activity"/>
    <property type="evidence" value="ECO:0007669"/>
    <property type="project" value="InterPro"/>
</dbReference>
<dbReference type="RefSeq" id="WP_134123319.1">
    <property type="nucleotide sequence ID" value="NZ_SODF01000003.1"/>
</dbReference>
<dbReference type="AlphaFoldDB" id="A0A4R7ZGL3"/>
<evidence type="ECO:0000313" key="4">
    <source>
        <dbReference type="EMBL" id="TDW15461.1"/>
    </source>
</evidence>
<name>A0A4R7ZGL3_9ACTN</name>
<sequence length="220" mass="22776">MSDSWSEVDLVLTTIVDTCLANEKYFGDLDSVVGDGDFGYSLARGFEKLKAQYGELDRTDIGTFLKRVGMLVTSRIGGTSGPIWGTGFLRAGMTAGTTTSLDGPTVVAMLRSAIAGIMARGSAELGDKTLLDALVPMTDAIEAAVAEGLSSAEVAARAAVAARSAADATIDMVARRGRAAYTGERSRGSVDAGATAVAVLMEQIAASWQLLIAEKGRASE</sequence>
<dbReference type="InterPro" id="IPR050861">
    <property type="entry name" value="Dihydroxyacetone_Kinase"/>
</dbReference>
<keyword evidence="1" id="KW-0808">Transferase</keyword>
<dbReference type="SUPFAM" id="SSF101473">
    <property type="entry name" value="DhaL-like"/>
    <property type="match status" value="1"/>
</dbReference>
<accession>A0A4R7ZGL3</accession>
<dbReference type="Gene3D" id="1.25.40.340">
    <property type="match status" value="1"/>
</dbReference>
<dbReference type="PANTHER" id="PTHR28629:SF4">
    <property type="entry name" value="TRIOKINASE_FMN CYCLASE"/>
    <property type="match status" value="1"/>
</dbReference>
<keyword evidence="5" id="KW-1185">Reference proteome</keyword>
<reference evidence="4 5" key="1">
    <citation type="submission" date="2019-03" db="EMBL/GenBank/DDBJ databases">
        <title>Genomic Encyclopedia of Type Strains, Phase III (KMG-III): the genomes of soil and plant-associated and newly described type strains.</title>
        <authorList>
            <person name="Whitman W."/>
        </authorList>
    </citation>
    <scope>NUCLEOTIDE SEQUENCE [LARGE SCALE GENOMIC DNA]</scope>
    <source>
        <strain evidence="4 5">VKM Ac-2570</strain>
    </source>
</reference>
<dbReference type="PROSITE" id="PS51480">
    <property type="entry name" value="DHAL"/>
    <property type="match status" value="1"/>
</dbReference>
<protein>
    <submittedName>
        <fullName evidence="4">Dihydroxyacetone kinase-like protein</fullName>
    </submittedName>
</protein>
<dbReference type="InterPro" id="IPR012737">
    <property type="entry name" value="DhaK_L_YcgS"/>
</dbReference>
<dbReference type="Pfam" id="PF02734">
    <property type="entry name" value="Dak2"/>
    <property type="match status" value="1"/>
</dbReference>
<feature type="domain" description="DhaL" evidence="3">
    <location>
        <begin position="6"/>
        <end position="206"/>
    </location>
</feature>
<proteinExistence type="predicted"/>